<dbReference type="InterPro" id="IPR016181">
    <property type="entry name" value="Acyl_CoA_acyltransferase"/>
</dbReference>
<evidence type="ECO:0000313" key="3">
    <source>
        <dbReference type="Proteomes" id="UP000199306"/>
    </source>
</evidence>
<accession>A0A1I5RPS7</accession>
<dbReference type="EMBL" id="FOXH01000004">
    <property type="protein sequence ID" value="SFP60251.1"/>
    <property type="molecule type" value="Genomic_DNA"/>
</dbReference>
<keyword evidence="2" id="KW-0808">Transferase</keyword>
<evidence type="ECO:0000313" key="2">
    <source>
        <dbReference type="EMBL" id="SFP60251.1"/>
    </source>
</evidence>
<dbReference type="Pfam" id="PF00583">
    <property type="entry name" value="Acetyltransf_1"/>
    <property type="match status" value="1"/>
</dbReference>
<dbReference type="OrthoDB" id="9803233at2"/>
<reference evidence="2 3" key="1">
    <citation type="submission" date="2016-10" db="EMBL/GenBank/DDBJ databases">
        <authorList>
            <person name="de Groot N.N."/>
        </authorList>
    </citation>
    <scope>NUCLEOTIDE SEQUENCE [LARGE SCALE GENOMIC DNA]</scope>
    <source>
        <strain evidence="3">E92,LMG 26720,CCM 7988</strain>
    </source>
</reference>
<keyword evidence="3" id="KW-1185">Reference proteome</keyword>
<dbReference type="PANTHER" id="PTHR43305:SF1">
    <property type="entry name" value="FAMILY N-ACETYLTRANSFERASE, PUTATIVE (AFU_ORTHOLOGUE AFUA_2G01380)-RELATED"/>
    <property type="match status" value="1"/>
</dbReference>
<dbReference type="PANTHER" id="PTHR43305">
    <property type="entry name" value="FAMILY N-ACETYLTRANSFERASE, PUTATIVE (AFU_ORTHOLOGUE AFUA_2G01380)-RELATED"/>
    <property type="match status" value="1"/>
</dbReference>
<dbReference type="STRING" id="1079859.SAMN04515674_104173"/>
<dbReference type="SUPFAM" id="SSF55729">
    <property type="entry name" value="Acyl-CoA N-acyltransferases (Nat)"/>
    <property type="match status" value="1"/>
</dbReference>
<feature type="domain" description="N-acetyltransferase" evidence="1">
    <location>
        <begin position="3"/>
        <end position="154"/>
    </location>
</feature>
<protein>
    <submittedName>
        <fullName evidence="2">Acetyltransferase (GNAT) family protein</fullName>
    </submittedName>
</protein>
<dbReference type="InterPro" id="IPR000182">
    <property type="entry name" value="GNAT_dom"/>
</dbReference>
<dbReference type="Gene3D" id="3.40.630.30">
    <property type="match status" value="1"/>
</dbReference>
<dbReference type="Proteomes" id="UP000199306">
    <property type="component" value="Unassembled WGS sequence"/>
</dbReference>
<name>A0A1I5RPS7_9BACT</name>
<dbReference type="PROSITE" id="PS51186">
    <property type="entry name" value="GNAT"/>
    <property type="match status" value="1"/>
</dbReference>
<evidence type="ECO:0000259" key="1">
    <source>
        <dbReference type="PROSITE" id="PS51186"/>
    </source>
</evidence>
<organism evidence="2 3">
    <name type="scientific">Pseudarcicella hirudinis</name>
    <dbReference type="NCBI Taxonomy" id="1079859"/>
    <lineage>
        <taxon>Bacteria</taxon>
        <taxon>Pseudomonadati</taxon>
        <taxon>Bacteroidota</taxon>
        <taxon>Cytophagia</taxon>
        <taxon>Cytophagales</taxon>
        <taxon>Flectobacillaceae</taxon>
        <taxon>Pseudarcicella</taxon>
    </lineage>
</organism>
<dbReference type="AlphaFoldDB" id="A0A1I5RPS7"/>
<sequence length="154" mass="17838">MFLHYIQYSKEELEEVKAIFTAYSDFLGIDLRFQHFDTELETLHQVYGPPKGCIILAKTETQTAACIALKPIGEGICEMKRLFVKPEFRGRKLGKILVEELIDFARKAGYHSMKLDTLRSLGEAIKLYRSFGFTETEPYVFNPLEDVLFFELKL</sequence>
<dbReference type="CDD" id="cd04301">
    <property type="entry name" value="NAT_SF"/>
    <property type="match status" value="1"/>
</dbReference>
<dbReference type="RefSeq" id="WP_092015500.1">
    <property type="nucleotide sequence ID" value="NZ_FOXH01000004.1"/>
</dbReference>
<dbReference type="GO" id="GO:0016747">
    <property type="term" value="F:acyltransferase activity, transferring groups other than amino-acyl groups"/>
    <property type="evidence" value="ECO:0007669"/>
    <property type="project" value="InterPro"/>
</dbReference>
<dbReference type="InterPro" id="IPR052777">
    <property type="entry name" value="Acetyltransferase_Enz"/>
</dbReference>
<gene>
    <name evidence="2" type="ORF">SAMN04515674_104173</name>
</gene>
<proteinExistence type="predicted"/>